<gene>
    <name evidence="5" type="ORF">SAMN05421659_105148</name>
</gene>
<dbReference type="SMART" id="SM00345">
    <property type="entry name" value="HTH_GNTR"/>
    <property type="match status" value="1"/>
</dbReference>
<evidence type="ECO:0000313" key="6">
    <source>
        <dbReference type="Proteomes" id="UP000199701"/>
    </source>
</evidence>
<evidence type="ECO:0000313" key="5">
    <source>
        <dbReference type="EMBL" id="SEW14777.1"/>
    </source>
</evidence>
<keyword evidence="2 5" id="KW-0238">DNA-binding</keyword>
<dbReference type="GO" id="GO:0003700">
    <property type="term" value="F:DNA-binding transcription factor activity"/>
    <property type="evidence" value="ECO:0007669"/>
    <property type="project" value="InterPro"/>
</dbReference>
<dbReference type="EMBL" id="FOJI01000005">
    <property type="protein sequence ID" value="SEW14777.1"/>
    <property type="molecule type" value="Genomic_DNA"/>
</dbReference>
<protein>
    <submittedName>
        <fullName evidence="5">DNA-binding transcriptional regulator, GntR family</fullName>
    </submittedName>
</protein>
<dbReference type="GO" id="GO:0003677">
    <property type="term" value="F:DNA binding"/>
    <property type="evidence" value="ECO:0007669"/>
    <property type="project" value="UniProtKB-KW"/>
</dbReference>
<proteinExistence type="predicted"/>
<dbReference type="STRING" id="99656.SAMN05421659_105148"/>
<dbReference type="InterPro" id="IPR000524">
    <property type="entry name" value="Tscrpt_reg_HTH_GntR"/>
</dbReference>
<dbReference type="PROSITE" id="PS50949">
    <property type="entry name" value="HTH_GNTR"/>
    <property type="match status" value="1"/>
</dbReference>
<organism evidence="5 6">
    <name type="scientific">[Clostridium] fimetarium</name>
    <dbReference type="NCBI Taxonomy" id="99656"/>
    <lineage>
        <taxon>Bacteria</taxon>
        <taxon>Bacillati</taxon>
        <taxon>Bacillota</taxon>
        <taxon>Clostridia</taxon>
        <taxon>Lachnospirales</taxon>
        <taxon>Lachnospiraceae</taxon>
    </lineage>
</organism>
<dbReference type="Proteomes" id="UP000199701">
    <property type="component" value="Unassembled WGS sequence"/>
</dbReference>
<dbReference type="OrthoDB" id="368823at2"/>
<dbReference type="Pfam" id="PF07729">
    <property type="entry name" value="FCD"/>
    <property type="match status" value="1"/>
</dbReference>
<keyword evidence="3" id="KW-0804">Transcription</keyword>
<reference evidence="5 6" key="1">
    <citation type="submission" date="2016-10" db="EMBL/GenBank/DDBJ databases">
        <authorList>
            <person name="de Groot N.N."/>
        </authorList>
    </citation>
    <scope>NUCLEOTIDE SEQUENCE [LARGE SCALE GENOMIC DNA]</scope>
    <source>
        <strain evidence="5 6">DSM 9179</strain>
    </source>
</reference>
<evidence type="ECO:0000256" key="1">
    <source>
        <dbReference type="ARBA" id="ARBA00023015"/>
    </source>
</evidence>
<keyword evidence="6" id="KW-1185">Reference proteome</keyword>
<dbReference type="PANTHER" id="PTHR43537:SF45">
    <property type="entry name" value="GNTR FAMILY REGULATORY PROTEIN"/>
    <property type="match status" value="1"/>
</dbReference>
<dbReference type="PANTHER" id="PTHR43537">
    <property type="entry name" value="TRANSCRIPTIONAL REGULATOR, GNTR FAMILY"/>
    <property type="match status" value="1"/>
</dbReference>
<evidence type="ECO:0000256" key="3">
    <source>
        <dbReference type="ARBA" id="ARBA00023163"/>
    </source>
</evidence>
<dbReference type="RefSeq" id="WP_092452630.1">
    <property type="nucleotide sequence ID" value="NZ_FOJI01000005.1"/>
</dbReference>
<evidence type="ECO:0000259" key="4">
    <source>
        <dbReference type="PROSITE" id="PS50949"/>
    </source>
</evidence>
<accession>A0A1I0PK30</accession>
<dbReference type="InterPro" id="IPR011711">
    <property type="entry name" value="GntR_C"/>
</dbReference>
<dbReference type="AlphaFoldDB" id="A0A1I0PK30"/>
<sequence length="231" mass="26727">MVLTNYLNNETAREYAFRQIRDNIINLELSPGSTVSGKDLAFELGVSRTPVMEALQELSKSHLVEIYPQRGCTISKINFETIEETAFLRRCLEKAIVEELCDTIDDAGILKLEDIIELQEFYLNRNDSKKIFELDNEFHHALFIMSNKQQTYKLMKSIQGCFDRVRALSLDSIKDIQIVTDHKAILNALKSRNKVLCGEFIIQHLSRYRLDEKDIMKNNPEYCINSKKGDI</sequence>
<dbReference type="InterPro" id="IPR008920">
    <property type="entry name" value="TF_FadR/GntR_C"/>
</dbReference>
<keyword evidence="1" id="KW-0805">Transcription regulation</keyword>
<feature type="domain" description="HTH gntR-type" evidence="4">
    <location>
        <begin position="10"/>
        <end position="77"/>
    </location>
</feature>
<dbReference type="InterPro" id="IPR036388">
    <property type="entry name" value="WH-like_DNA-bd_sf"/>
</dbReference>
<dbReference type="Gene3D" id="1.20.120.530">
    <property type="entry name" value="GntR ligand-binding domain-like"/>
    <property type="match status" value="1"/>
</dbReference>
<dbReference type="SUPFAM" id="SSF48008">
    <property type="entry name" value="GntR ligand-binding domain-like"/>
    <property type="match status" value="1"/>
</dbReference>
<dbReference type="Pfam" id="PF00392">
    <property type="entry name" value="GntR"/>
    <property type="match status" value="1"/>
</dbReference>
<dbReference type="SMART" id="SM00895">
    <property type="entry name" value="FCD"/>
    <property type="match status" value="1"/>
</dbReference>
<dbReference type="SUPFAM" id="SSF46785">
    <property type="entry name" value="Winged helix' DNA-binding domain"/>
    <property type="match status" value="1"/>
</dbReference>
<dbReference type="InterPro" id="IPR036390">
    <property type="entry name" value="WH_DNA-bd_sf"/>
</dbReference>
<name>A0A1I0PK30_9FIRM</name>
<dbReference type="Gene3D" id="1.10.10.10">
    <property type="entry name" value="Winged helix-like DNA-binding domain superfamily/Winged helix DNA-binding domain"/>
    <property type="match status" value="1"/>
</dbReference>
<evidence type="ECO:0000256" key="2">
    <source>
        <dbReference type="ARBA" id="ARBA00023125"/>
    </source>
</evidence>